<dbReference type="PANTHER" id="PTHR43968">
    <property type="match status" value="1"/>
</dbReference>
<dbReference type="SUPFAM" id="SSF52833">
    <property type="entry name" value="Thioredoxin-like"/>
    <property type="match status" value="1"/>
</dbReference>
<dbReference type="InterPro" id="IPR036282">
    <property type="entry name" value="Glutathione-S-Trfase_C_sf"/>
</dbReference>
<evidence type="ECO:0000259" key="2">
    <source>
        <dbReference type="PROSITE" id="PS50404"/>
    </source>
</evidence>
<name>A0A1X2ITW2_9FUNG</name>
<dbReference type="Gene3D" id="1.20.1050.10">
    <property type="match status" value="1"/>
</dbReference>
<protein>
    <submittedName>
        <fullName evidence="4">Glutathione S-transferase</fullName>
    </submittedName>
</protein>
<dbReference type="Pfam" id="PF16865">
    <property type="entry name" value="GST_C_5"/>
    <property type="match status" value="1"/>
</dbReference>
<feature type="domain" description="GST C-terminal" evidence="3">
    <location>
        <begin position="87"/>
        <end position="224"/>
    </location>
</feature>
<dbReference type="SFLD" id="SFLDG00358">
    <property type="entry name" value="Main_(cytGST)"/>
    <property type="match status" value="1"/>
</dbReference>
<proteinExistence type="predicted"/>
<dbReference type="Proteomes" id="UP000193560">
    <property type="component" value="Unassembled WGS sequence"/>
</dbReference>
<dbReference type="PROSITE" id="PS50405">
    <property type="entry name" value="GST_CTER"/>
    <property type="match status" value="1"/>
</dbReference>
<feature type="domain" description="GST N-terminal" evidence="2">
    <location>
        <begin position="4"/>
        <end position="82"/>
    </location>
</feature>
<dbReference type="GO" id="GO:0005737">
    <property type="term" value="C:cytoplasm"/>
    <property type="evidence" value="ECO:0007669"/>
    <property type="project" value="InterPro"/>
</dbReference>
<dbReference type="InterPro" id="IPR010987">
    <property type="entry name" value="Glutathione-S-Trfase_C-like"/>
</dbReference>
<comment type="caution">
    <text evidence="4">The sequence shown here is derived from an EMBL/GenBank/DDBJ whole genome shotgun (WGS) entry which is preliminary data.</text>
</comment>
<dbReference type="PANTHER" id="PTHR43968:SF6">
    <property type="entry name" value="GLUTATHIONE S-TRANSFERASE OMEGA"/>
    <property type="match status" value="1"/>
</dbReference>
<dbReference type="InterPro" id="IPR050983">
    <property type="entry name" value="GST_Omega/HSP26"/>
</dbReference>
<evidence type="ECO:0000313" key="5">
    <source>
        <dbReference type="Proteomes" id="UP000193560"/>
    </source>
</evidence>
<accession>A0A1X2ITW2</accession>
<dbReference type="EMBL" id="MCGE01000004">
    <property type="protein sequence ID" value="ORZ22236.1"/>
    <property type="molecule type" value="Genomic_DNA"/>
</dbReference>
<dbReference type="OrthoDB" id="202840at2759"/>
<dbReference type="SFLD" id="SFLDS00019">
    <property type="entry name" value="Glutathione_Transferase_(cytos"/>
    <property type="match status" value="1"/>
</dbReference>
<dbReference type="Gene3D" id="3.40.30.10">
    <property type="entry name" value="Glutaredoxin"/>
    <property type="match status" value="1"/>
</dbReference>
<dbReference type="AlphaFoldDB" id="A0A1X2ITW2"/>
<reference evidence="4 5" key="1">
    <citation type="submission" date="2016-07" db="EMBL/GenBank/DDBJ databases">
        <title>Pervasive Adenine N6-methylation of Active Genes in Fungi.</title>
        <authorList>
            <consortium name="DOE Joint Genome Institute"/>
            <person name="Mondo S.J."/>
            <person name="Dannebaum R.O."/>
            <person name="Kuo R.C."/>
            <person name="Labutti K."/>
            <person name="Haridas S."/>
            <person name="Kuo A."/>
            <person name="Salamov A."/>
            <person name="Ahrendt S.R."/>
            <person name="Lipzen A."/>
            <person name="Sullivan W."/>
            <person name="Andreopoulos W.B."/>
            <person name="Clum A."/>
            <person name="Lindquist E."/>
            <person name="Daum C."/>
            <person name="Ramamoorthy G.K."/>
            <person name="Gryganskyi A."/>
            <person name="Culley D."/>
            <person name="Magnuson J.K."/>
            <person name="James T.Y."/>
            <person name="O'Malley M.A."/>
            <person name="Stajich J.E."/>
            <person name="Spatafora J.W."/>
            <person name="Visel A."/>
            <person name="Grigoriev I.V."/>
        </authorList>
    </citation>
    <scope>NUCLEOTIDE SEQUENCE [LARGE SCALE GENOMIC DNA]</scope>
    <source>
        <strain evidence="4 5">NRRL 1336</strain>
    </source>
</reference>
<dbReference type="InterPro" id="IPR041695">
    <property type="entry name" value="GST_C_5"/>
</dbReference>
<dbReference type="InterPro" id="IPR040079">
    <property type="entry name" value="Glutathione_S-Trfase"/>
</dbReference>
<keyword evidence="1" id="KW-0560">Oxidoreductase</keyword>
<dbReference type="InterPro" id="IPR036249">
    <property type="entry name" value="Thioredoxin-like_sf"/>
</dbReference>
<keyword evidence="5" id="KW-1185">Reference proteome</keyword>
<organism evidence="4 5">
    <name type="scientific">Absidia repens</name>
    <dbReference type="NCBI Taxonomy" id="90262"/>
    <lineage>
        <taxon>Eukaryota</taxon>
        <taxon>Fungi</taxon>
        <taxon>Fungi incertae sedis</taxon>
        <taxon>Mucoromycota</taxon>
        <taxon>Mucoromycotina</taxon>
        <taxon>Mucoromycetes</taxon>
        <taxon>Mucorales</taxon>
        <taxon>Cunninghamellaceae</taxon>
        <taxon>Absidia</taxon>
    </lineage>
</organism>
<dbReference type="SUPFAM" id="SSF47616">
    <property type="entry name" value="GST C-terminal domain-like"/>
    <property type="match status" value="1"/>
</dbReference>
<evidence type="ECO:0000259" key="3">
    <source>
        <dbReference type="PROSITE" id="PS50405"/>
    </source>
</evidence>
<dbReference type="STRING" id="90262.A0A1X2ITW2"/>
<dbReference type="Pfam" id="PF13417">
    <property type="entry name" value="GST_N_3"/>
    <property type="match status" value="1"/>
</dbReference>
<evidence type="ECO:0000313" key="4">
    <source>
        <dbReference type="EMBL" id="ORZ22236.1"/>
    </source>
</evidence>
<keyword evidence="4" id="KW-0808">Transferase</keyword>
<evidence type="ECO:0000256" key="1">
    <source>
        <dbReference type="ARBA" id="ARBA00023002"/>
    </source>
</evidence>
<sequence>MSASKLVLYNSIVCPFAQRARMALDEVKAVYETVEIDLANKPSWYGEVNPDLKVPALKINDKAIAESMVLIELVNDLYPEAKLLPDDPVKRAEGRFAIEFYGSKILPHLYSLLRNPDQKETFVHEMDTAYKRFNELLLEQSTEGPYFYGDKFSLVDIAIAPFAGRFNALLEMAFEKGYQFSSVQSSPRLAAYLNSIVDRPSFKRSYFGNQAFIDSMTRRFNFPVVKH</sequence>
<dbReference type="InterPro" id="IPR004045">
    <property type="entry name" value="Glutathione_S-Trfase_N"/>
</dbReference>
<dbReference type="PROSITE" id="PS51354">
    <property type="entry name" value="GLUTAREDOXIN_2"/>
    <property type="match status" value="1"/>
</dbReference>
<dbReference type="GO" id="GO:0004364">
    <property type="term" value="F:glutathione transferase activity"/>
    <property type="evidence" value="ECO:0007669"/>
    <property type="project" value="InterPro"/>
</dbReference>
<dbReference type="PRINTS" id="PR01625">
    <property type="entry name" value="GSTRNSFRASEO"/>
</dbReference>
<dbReference type="InterPro" id="IPR005442">
    <property type="entry name" value="GST_omega"/>
</dbReference>
<dbReference type="GO" id="GO:0045174">
    <property type="term" value="F:glutathione dehydrogenase (ascorbate) activity"/>
    <property type="evidence" value="ECO:0007669"/>
    <property type="project" value="UniProtKB-ARBA"/>
</dbReference>
<dbReference type="PROSITE" id="PS50404">
    <property type="entry name" value="GST_NTER"/>
    <property type="match status" value="1"/>
</dbReference>
<gene>
    <name evidence="4" type="ORF">BCR42DRAFT_405765</name>
</gene>